<proteinExistence type="predicted"/>
<evidence type="ECO:0000256" key="6">
    <source>
        <dbReference type="ARBA" id="ARBA00022691"/>
    </source>
</evidence>
<evidence type="ECO:0000256" key="15">
    <source>
        <dbReference type="ARBA" id="ARBA00049768"/>
    </source>
</evidence>
<dbReference type="AlphaFoldDB" id="T1IIR5"/>
<dbReference type="PANTHER" id="PTHR46402">
    <property type="entry name" value="SET AND MYND DOMAIN-CONTAINING PROTEIN 5"/>
    <property type="match status" value="1"/>
</dbReference>
<keyword evidence="6" id="KW-0949">S-adenosyl-L-methionine</keyword>
<sequence length="432" mass="49055">MAEAKYNHQTHVVGKDESPTTSTNPPVVEVRIIGGTKGKGLFARKKFKEGDVIFEERPLVCCQFLWNSIYGYLACDFCMRPMESAEENAKRLAANPSITLPFPQCCATKKETFITCLYCDTSYCTPECRDAAWSQHHETLCRGSYTLDSNHPVVQLQEAWRNMHYPPETANIMLVARIIATVKQAKHKQGAICLFDQFCHNTVNEEEEIAHKLLGAQFQVQIINFYEQLETLRQLMMNVVYEENVQQWYTPAGFQSLIALVGMNGQGIGTTPLGIWVKNCDNLDLPEDERNNLDNFIDKLYTDIENGNKLKLNSKKSGGFLNNEGSALYPLQSSCKLPSNHSCVPNAEATFLDNNFNLVMIATSDIDIDEEICVSYLDECNKDRSRHSRRKILRENYLFNCKCEKCQAQINDEDATSIDEDDDEDDKENGDI</sequence>
<keyword evidence="4" id="KW-0489">Methyltransferase</keyword>
<keyword evidence="21" id="KW-1185">Reference proteome</keyword>
<dbReference type="SUPFAM" id="SSF82199">
    <property type="entry name" value="SET domain"/>
    <property type="match status" value="1"/>
</dbReference>
<evidence type="ECO:0000256" key="12">
    <source>
        <dbReference type="ARBA" id="ARBA00047545"/>
    </source>
</evidence>
<evidence type="ECO:0000259" key="19">
    <source>
        <dbReference type="PROSITE" id="PS50280"/>
    </source>
</evidence>
<dbReference type="InterPro" id="IPR001214">
    <property type="entry name" value="SET_dom"/>
</dbReference>
<evidence type="ECO:0000256" key="16">
    <source>
        <dbReference type="ARBA" id="ARBA00049789"/>
    </source>
</evidence>
<evidence type="ECO:0000256" key="18">
    <source>
        <dbReference type="SAM" id="MobiDB-lite"/>
    </source>
</evidence>
<dbReference type="EC" id="2.1.1.372" evidence="10"/>
<dbReference type="eggNOG" id="KOG2084">
    <property type="taxonomic scope" value="Eukaryota"/>
</dbReference>
<dbReference type="InterPro" id="IPR046341">
    <property type="entry name" value="SET_dom_sf"/>
</dbReference>
<dbReference type="PANTHER" id="PTHR46402:SF2">
    <property type="entry name" value="HISTONE-LYSINE N-TRIMETHYLTRANSFERASE SMYD5"/>
    <property type="match status" value="1"/>
</dbReference>
<evidence type="ECO:0000256" key="14">
    <source>
        <dbReference type="ARBA" id="ARBA00049497"/>
    </source>
</evidence>
<dbReference type="GO" id="GO:0008270">
    <property type="term" value="F:zinc ion binding"/>
    <property type="evidence" value="ECO:0007669"/>
    <property type="project" value="UniProtKB-KW"/>
</dbReference>
<evidence type="ECO:0000256" key="13">
    <source>
        <dbReference type="ARBA" id="ARBA00048081"/>
    </source>
</evidence>
<feature type="region of interest" description="Disordered" evidence="18">
    <location>
        <begin position="1"/>
        <end position="26"/>
    </location>
</feature>
<evidence type="ECO:0000256" key="17">
    <source>
        <dbReference type="ARBA" id="ARBA00049806"/>
    </source>
</evidence>
<dbReference type="GO" id="GO:0045814">
    <property type="term" value="P:negative regulation of gene expression, epigenetic"/>
    <property type="evidence" value="ECO:0007669"/>
    <property type="project" value="TreeGrafter"/>
</dbReference>
<dbReference type="GO" id="GO:0005737">
    <property type="term" value="C:cytoplasm"/>
    <property type="evidence" value="ECO:0007669"/>
    <property type="project" value="UniProtKB-SubCell"/>
</dbReference>
<keyword evidence="9" id="KW-0862">Zinc</keyword>
<accession>T1IIR5</accession>
<dbReference type="STRING" id="126957.T1IIR5"/>
<evidence type="ECO:0000256" key="11">
    <source>
        <dbReference type="ARBA" id="ARBA00033038"/>
    </source>
</evidence>
<evidence type="ECO:0000256" key="10">
    <source>
        <dbReference type="ARBA" id="ARBA00024057"/>
    </source>
</evidence>
<evidence type="ECO:0000256" key="3">
    <source>
        <dbReference type="ARBA" id="ARBA00022490"/>
    </source>
</evidence>
<keyword evidence="3" id="KW-0963">Cytoplasm</keyword>
<evidence type="ECO:0000313" key="21">
    <source>
        <dbReference type="Proteomes" id="UP000014500"/>
    </source>
</evidence>
<dbReference type="HOGENOM" id="CLU_054216_0_0_1"/>
<dbReference type="PROSITE" id="PS50280">
    <property type="entry name" value="SET"/>
    <property type="match status" value="1"/>
</dbReference>
<feature type="domain" description="SET" evidence="19">
    <location>
        <begin position="26"/>
        <end position="377"/>
    </location>
</feature>
<keyword evidence="5" id="KW-0808">Transferase</keyword>
<protein>
    <recommendedName>
        <fullName evidence="15">Protein-lysine N-trimethyltransferase SMYD5</fullName>
        <ecNumber evidence="2">2.1.1.359</ecNumber>
        <ecNumber evidence="10">2.1.1.372</ecNumber>
    </recommendedName>
    <alternativeName>
        <fullName evidence="11">SET and MYND domain-containing protein 5</fullName>
    </alternativeName>
    <alternativeName>
        <fullName evidence="16">[histone H3]-lysine20 N-trimethyltransferase SMYD5</fullName>
    </alternativeName>
    <alternativeName>
        <fullName evidence="17">[histone H4]-lysine36 N-trimethyltransferase SMYD5</fullName>
    </alternativeName>
</protein>
<dbReference type="EnsemblMetazoa" id="SMAR000768-RA">
    <property type="protein sequence ID" value="SMAR000768-PA"/>
    <property type="gene ID" value="SMAR000768"/>
</dbReference>
<name>T1IIR5_STRMM</name>
<dbReference type="Proteomes" id="UP000014500">
    <property type="component" value="Unassembled WGS sequence"/>
</dbReference>
<keyword evidence="7" id="KW-0479">Metal-binding</keyword>
<evidence type="ECO:0000256" key="8">
    <source>
        <dbReference type="ARBA" id="ARBA00022771"/>
    </source>
</evidence>
<evidence type="ECO:0000256" key="7">
    <source>
        <dbReference type="ARBA" id="ARBA00022723"/>
    </source>
</evidence>
<dbReference type="GO" id="GO:0032259">
    <property type="term" value="P:methylation"/>
    <property type="evidence" value="ECO:0007669"/>
    <property type="project" value="UniProtKB-KW"/>
</dbReference>
<dbReference type="CDD" id="cd10521">
    <property type="entry name" value="SET_SMYD5"/>
    <property type="match status" value="1"/>
</dbReference>
<reference evidence="20" key="2">
    <citation type="submission" date="2015-02" db="UniProtKB">
        <authorList>
            <consortium name="EnsemblMetazoa"/>
        </authorList>
    </citation>
    <scope>IDENTIFICATION</scope>
</reference>
<dbReference type="InterPro" id="IPR044422">
    <property type="entry name" value="SMYD5_SET"/>
</dbReference>
<organism evidence="20 21">
    <name type="scientific">Strigamia maritima</name>
    <name type="common">European centipede</name>
    <name type="synonym">Geophilus maritimus</name>
    <dbReference type="NCBI Taxonomy" id="126957"/>
    <lineage>
        <taxon>Eukaryota</taxon>
        <taxon>Metazoa</taxon>
        <taxon>Ecdysozoa</taxon>
        <taxon>Arthropoda</taxon>
        <taxon>Myriapoda</taxon>
        <taxon>Chilopoda</taxon>
        <taxon>Pleurostigmophora</taxon>
        <taxon>Geophilomorpha</taxon>
        <taxon>Linotaeniidae</taxon>
        <taxon>Strigamia</taxon>
    </lineage>
</organism>
<comment type="catalytic activity">
    <reaction evidence="13">
        <text>L-lysyl(20)-[histone H4] + 3 S-adenosyl-L-methionine = N(6),N(6),N(6)-trimethyl-L-lysyl(20)-[histone H4] + 3 S-adenosyl-L-homocysteine + 3 H(+)</text>
        <dbReference type="Rhea" id="RHEA:64456"/>
        <dbReference type="Rhea" id="RHEA-COMP:15554"/>
        <dbReference type="Rhea" id="RHEA-COMP:15998"/>
        <dbReference type="ChEBI" id="CHEBI:15378"/>
        <dbReference type="ChEBI" id="CHEBI:29969"/>
        <dbReference type="ChEBI" id="CHEBI:57856"/>
        <dbReference type="ChEBI" id="CHEBI:59789"/>
        <dbReference type="ChEBI" id="CHEBI:61961"/>
        <dbReference type="EC" id="2.1.1.372"/>
    </reaction>
</comment>
<comment type="catalytic activity">
    <reaction evidence="14">
        <text>L-lysyl-[protein] + 3 S-adenosyl-L-methionine = N(6),N(6),N(6)-trimethyl-L-lysyl-[protein] + 3 S-adenosyl-L-homocysteine + 3 H(+)</text>
        <dbReference type="Rhea" id="RHEA:54192"/>
        <dbReference type="Rhea" id="RHEA-COMP:9752"/>
        <dbReference type="Rhea" id="RHEA-COMP:13826"/>
        <dbReference type="ChEBI" id="CHEBI:15378"/>
        <dbReference type="ChEBI" id="CHEBI:29969"/>
        <dbReference type="ChEBI" id="CHEBI:57856"/>
        <dbReference type="ChEBI" id="CHEBI:59789"/>
        <dbReference type="ChEBI" id="CHEBI:61961"/>
    </reaction>
    <physiologicalReaction direction="left-to-right" evidence="14">
        <dbReference type="Rhea" id="RHEA:54193"/>
    </physiologicalReaction>
</comment>
<dbReference type="Gene3D" id="2.170.270.10">
    <property type="entry name" value="SET domain"/>
    <property type="match status" value="1"/>
</dbReference>
<evidence type="ECO:0000256" key="2">
    <source>
        <dbReference type="ARBA" id="ARBA00012178"/>
    </source>
</evidence>
<dbReference type="PhylomeDB" id="T1IIR5"/>
<comment type="subcellular location">
    <subcellularLocation>
        <location evidence="1">Cytoplasm</location>
    </subcellularLocation>
</comment>
<dbReference type="Pfam" id="PF00856">
    <property type="entry name" value="SET"/>
    <property type="match status" value="1"/>
</dbReference>
<keyword evidence="8" id="KW-0863">Zinc-finger</keyword>
<dbReference type="EMBL" id="JH430212">
    <property type="status" value="NOT_ANNOTATED_CDS"/>
    <property type="molecule type" value="Genomic_DNA"/>
</dbReference>
<comment type="catalytic activity">
    <reaction evidence="12">
        <text>L-lysyl(36)-[histone H3] + 3 S-adenosyl-L-methionine = N(6),N(6),N(6)-trimethyl-L-lysyl(36)-[histone H3] + 3 S-adenosyl-L-homocysteine + 3 H(+)</text>
        <dbReference type="Rhea" id="RHEA:60324"/>
        <dbReference type="Rhea" id="RHEA-COMP:9785"/>
        <dbReference type="Rhea" id="RHEA-COMP:15536"/>
        <dbReference type="ChEBI" id="CHEBI:15378"/>
        <dbReference type="ChEBI" id="CHEBI:29969"/>
        <dbReference type="ChEBI" id="CHEBI:57856"/>
        <dbReference type="ChEBI" id="CHEBI:59789"/>
        <dbReference type="ChEBI" id="CHEBI:61961"/>
        <dbReference type="EC" id="2.1.1.359"/>
    </reaction>
</comment>
<evidence type="ECO:0000256" key="1">
    <source>
        <dbReference type="ARBA" id="ARBA00004496"/>
    </source>
</evidence>
<evidence type="ECO:0000256" key="4">
    <source>
        <dbReference type="ARBA" id="ARBA00022603"/>
    </source>
</evidence>
<dbReference type="OMA" id="LMAMYQQ"/>
<dbReference type="SUPFAM" id="SSF144232">
    <property type="entry name" value="HIT/MYND zinc finger-like"/>
    <property type="match status" value="1"/>
</dbReference>
<dbReference type="GO" id="GO:0140943">
    <property type="term" value="F:histone H4K20 trimethyltransferase activity"/>
    <property type="evidence" value="ECO:0007669"/>
    <property type="project" value="UniProtKB-EC"/>
</dbReference>
<dbReference type="EC" id="2.1.1.359" evidence="2"/>
<evidence type="ECO:0000313" key="20">
    <source>
        <dbReference type="EnsemblMetazoa" id="SMAR000768-PA"/>
    </source>
</evidence>
<dbReference type="GO" id="GO:0140955">
    <property type="term" value="F:histone H3K36 trimethyltransferase activity"/>
    <property type="evidence" value="ECO:0007669"/>
    <property type="project" value="UniProtKB-EC"/>
</dbReference>
<reference evidence="21" key="1">
    <citation type="submission" date="2011-05" db="EMBL/GenBank/DDBJ databases">
        <authorList>
            <person name="Richards S.R."/>
            <person name="Qu J."/>
            <person name="Jiang H."/>
            <person name="Jhangiani S.N."/>
            <person name="Agravi P."/>
            <person name="Goodspeed R."/>
            <person name="Gross S."/>
            <person name="Mandapat C."/>
            <person name="Jackson L."/>
            <person name="Mathew T."/>
            <person name="Pu L."/>
            <person name="Thornton R."/>
            <person name="Saada N."/>
            <person name="Wilczek-Boney K.B."/>
            <person name="Lee S."/>
            <person name="Kovar C."/>
            <person name="Wu Y."/>
            <person name="Scherer S.E."/>
            <person name="Worley K.C."/>
            <person name="Muzny D.M."/>
            <person name="Gibbs R."/>
        </authorList>
    </citation>
    <scope>NUCLEOTIDE SEQUENCE</scope>
    <source>
        <strain evidence="21">Brora</strain>
    </source>
</reference>
<evidence type="ECO:0000256" key="5">
    <source>
        <dbReference type="ARBA" id="ARBA00022679"/>
    </source>
</evidence>
<evidence type="ECO:0000256" key="9">
    <source>
        <dbReference type="ARBA" id="ARBA00022833"/>
    </source>
</evidence>